<reference evidence="2 3" key="1">
    <citation type="journal article" date="2013" name="Genome Announc.">
        <title>Draft Genome Sequence of Arcticibacter svalbardensis Strain MN12-7T, a Member of the Family Sphingobacteriaceae Isolated from an Arctic Soil Sample.</title>
        <authorList>
            <person name="Shivaji S."/>
            <person name="Ara S."/>
            <person name="Prasad S."/>
            <person name="Manasa B.P."/>
            <person name="Begum Z."/>
            <person name="Singh A."/>
            <person name="Kumar Pinnaka A."/>
        </authorList>
    </citation>
    <scope>NUCLEOTIDE SEQUENCE [LARGE SCALE GENOMIC DNA]</scope>
    <source>
        <strain evidence="2 3">MN12-7</strain>
    </source>
</reference>
<feature type="coiled-coil region" evidence="1">
    <location>
        <begin position="242"/>
        <end position="269"/>
    </location>
</feature>
<feature type="coiled-coil region" evidence="1">
    <location>
        <begin position="695"/>
        <end position="722"/>
    </location>
</feature>
<dbReference type="RefSeq" id="WP_016195516.1">
    <property type="nucleotide sequence ID" value="NZ_AQPN01000080.1"/>
</dbReference>
<feature type="coiled-coil region" evidence="1">
    <location>
        <begin position="177"/>
        <end position="204"/>
    </location>
</feature>
<evidence type="ECO:0000313" key="2">
    <source>
        <dbReference type="EMBL" id="EOR94545.1"/>
    </source>
</evidence>
<dbReference type="Pfam" id="PF13289">
    <property type="entry name" value="SIR2_2"/>
    <property type="match status" value="1"/>
</dbReference>
<dbReference type="OrthoDB" id="78172at2"/>
<evidence type="ECO:0000313" key="3">
    <source>
        <dbReference type="Proteomes" id="UP000014174"/>
    </source>
</evidence>
<accession>R9GSL0</accession>
<keyword evidence="1" id="KW-0175">Coiled coil</keyword>
<sequence length="1283" mass="148307">MKPSKQNYHKQLKDLRNKLAANQMSLLVGSGLSKNVSSKFPTWDELLFDLACELNERTISSAYDQYLKTAPATPLKEGDFKKEECLHLIRQQGYLEIVSEYIKRKTIPESITTYIEERIPSVYRKGDNFFLDCNGTVELLQKENLILHKNLIGLPWNNIYTTNYDDLLDVCIDNSRYERLVSEIDQLESEIPELEQDIRDSEEKKESLSKPLVKPEIEDIGMTPLEGLEPLMHENPNLNLEINKLSIDIKQQKSRLQQKELLLSEKNREVDDCYQVVKTSADLRIKKRKNIIKLHGSLRSARERLEFFFEFDGDHKKQYVISKEDYENYPTNHEAFTQLMRISLLQESFCLIGFSGIDPNFLQWINWVRDILYKAARINNKNNRYKIYLLDIGKGEVSRDKQLFYENHNIIRIPLLDPDVLQVFREDLGAEPNIYDGASAIGTLITYLGNDDNIKQDIPSPDISIRREHRQIWDALCILETKNIPDEHTILPMLNRLEIIAKQIWLPDLSFSATHNQHSLLGFVFAENSNYNLLERPLLRKLTISALLDLAVPIRSFLKAEVIAQLLSQPDNQSAIAMAVSRNDALSGVIERTPVLQQDELLHLAYSFQFLALQDFLDNWSATGRQEIVRAGFLAIFDPQAAGDYISEAVENETLTSGEEKLYALEMLHHIKQPFLLNNNKRISRLISAYERSGNRGLQNRIEELQKKVAKKAQQLKPYNDKLLNQTRSVRLSKHSDAQAAVQLLMLLAESGFQLSIRNIYLLSSEDWYPVLKAGFEYYPLPFLFYSLQYNKKDFLKKAGQDYAFSSAENVSEQLPRICSALFANLPEAPDSYADNIQVFLSSLVIGVDPAIWQLHFCIWWRTLLQRGIAFRKNNLDTHPLLVNAAIQYVSDTTILYEIVANCLDSVLIGEIDQSINFLYYLNRNQYFKAMPLDVGLANVLSKQFDELISGLDTINIARIFVLGNLYRLLTPDQSAKIVSQLLDVDYEKITNARIWRVLLHFANGQAMLGKLMRQALVNHRNLWYTGINGNQISSGQNDEPILISDLSYGDLRPIGLQWNNTELTHIFDRLQNSLADLERMAPAPDFWFSFIPVLEEMFEFLTGFDARIGHYPEYEATLSRVQQQLGIHRKYKELEEGLTSRDETAVENALRELDDRVYKNVFERDNITLLLNKILLQAEPAVETSLGYMTTWLFYKRNLNRFRDQESLLLRILRKYDAQPLEDADVAYVEEKLIRIAWLLKTWDSHDPIVLSWLEKAEESRYNNVRQFIASVSEGSEDQDEE</sequence>
<dbReference type="Proteomes" id="UP000014174">
    <property type="component" value="Unassembled WGS sequence"/>
</dbReference>
<organism evidence="2 3">
    <name type="scientific">Arcticibacter svalbardensis MN12-7</name>
    <dbReference type="NCBI Taxonomy" id="1150600"/>
    <lineage>
        <taxon>Bacteria</taxon>
        <taxon>Pseudomonadati</taxon>
        <taxon>Bacteroidota</taxon>
        <taxon>Sphingobacteriia</taxon>
        <taxon>Sphingobacteriales</taxon>
        <taxon>Sphingobacteriaceae</taxon>
        <taxon>Arcticibacter</taxon>
    </lineage>
</organism>
<comment type="caution">
    <text evidence="2">The sequence shown here is derived from an EMBL/GenBank/DDBJ whole genome shotgun (WGS) entry which is preliminary data.</text>
</comment>
<keyword evidence="3" id="KW-1185">Reference proteome</keyword>
<dbReference type="EMBL" id="AQPN01000080">
    <property type="protein sequence ID" value="EOR94545.1"/>
    <property type="molecule type" value="Genomic_DNA"/>
</dbReference>
<dbReference type="eggNOG" id="ENOG50332YM">
    <property type="taxonomic scope" value="Bacteria"/>
</dbReference>
<gene>
    <name evidence="2" type="ORF">ADIARSV_2284</name>
</gene>
<name>R9GSL0_9SPHI</name>
<proteinExistence type="predicted"/>
<protein>
    <submittedName>
        <fullName evidence="2">Uncharacterized protein</fullName>
    </submittedName>
</protein>
<evidence type="ECO:0000256" key="1">
    <source>
        <dbReference type="SAM" id="Coils"/>
    </source>
</evidence>